<keyword evidence="1" id="KW-0433">Leucine-rich repeat</keyword>
<organism evidence="5 6">
    <name type="scientific">Toxocara canis</name>
    <name type="common">Canine roundworm</name>
    <dbReference type="NCBI Taxonomy" id="6265"/>
    <lineage>
        <taxon>Eukaryota</taxon>
        <taxon>Metazoa</taxon>
        <taxon>Ecdysozoa</taxon>
        <taxon>Nematoda</taxon>
        <taxon>Chromadorea</taxon>
        <taxon>Rhabditida</taxon>
        <taxon>Spirurina</taxon>
        <taxon>Ascaridomorpha</taxon>
        <taxon>Ascaridoidea</taxon>
        <taxon>Toxocaridae</taxon>
        <taxon>Toxocara</taxon>
    </lineage>
</organism>
<dbReference type="SMART" id="SM00369">
    <property type="entry name" value="LRR_TYP"/>
    <property type="match status" value="3"/>
</dbReference>
<keyword evidence="2" id="KW-0677">Repeat</keyword>
<dbReference type="AlphaFoldDB" id="A0A183UBQ3"/>
<dbReference type="Gene3D" id="3.80.10.10">
    <property type="entry name" value="Ribonuclease Inhibitor"/>
    <property type="match status" value="2"/>
</dbReference>
<dbReference type="PROSITE" id="PS51450">
    <property type="entry name" value="LRR"/>
    <property type="match status" value="3"/>
</dbReference>
<dbReference type="WBParaSite" id="TCNE_0000592301-mRNA-1">
    <property type="protein sequence ID" value="TCNE_0000592301-mRNA-1"/>
    <property type="gene ID" value="TCNE_0000592301"/>
</dbReference>
<evidence type="ECO:0000256" key="1">
    <source>
        <dbReference type="ARBA" id="ARBA00022614"/>
    </source>
</evidence>
<gene>
    <name evidence="4" type="ORF">TCNE_LOCUS5923</name>
</gene>
<feature type="region of interest" description="Disordered" evidence="3">
    <location>
        <begin position="35"/>
        <end position="60"/>
    </location>
</feature>
<dbReference type="PANTHER" id="PTHR46652:SF3">
    <property type="entry name" value="LEUCINE-RICH REPEAT-CONTAINING PROTEIN 9"/>
    <property type="match status" value="1"/>
</dbReference>
<name>A0A183UBQ3_TOXCA</name>
<feature type="compositionally biased region" description="Basic and acidic residues" evidence="3">
    <location>
        <begin position="385"/>
        <end position="408"/>
    </location>
</feature>
<keyword evidence="5" id="KW-1185">Reference proteome</keyword>
<dbReference type="Proteomes" id="UP000050794">
    <property type="component" value="Unassembled WGS sequence"/>
</dbReference>
<dbReference type="SUPFAM" id="SSF52058">
    <property type="entry name" value="L domain-like"/>
    <property type="match status" value="1"/>
</dbReference>
<dbReference type="InterPro" id="IPR032675">
    <property type="entry name" value="LRR_dom_sf"/>
</dbReference>
<dbReference type="InterPro" id="IPR003591">
    <property type="entry name" value="Leu-rich_rpt_typical-subtyp"/>
</dbReference>
<protein>
    <submittedName>
        <fullName evidence="6">Centrosomal protein of 97 kDa</fullName>
    </submittedName>
</protein>
<proteinExistence type="predicted"/>
<evidence type="ECO:0000313" key="6">
    <source>
        <dbReference type="WBParaSite" id="TCNE_0000592301-mRNA-1"/>
    </source>
</evidence>
<feature type="region of interest" description="Disordered" evidence="3">
    <location>
        <begin position="347"/>
        <end position="430"/>
    </location>
</feature>
<reference evidence="4 5" key="2">
    <citation type="submission" date="2018-11" db="EMBL/GenBank/DDBJ databases">
        <authorList>
            <consortium name="Pathogen Informatics"/>
        </authorList>
    </citation>
    <scope>NUCLEOTIDE SEQUENCE [LARGE SCALE GENOMIC DNA]</scope>
</reference>
<reference evidence="6" key="1">
    <citation type="submission" date="2016-06" db="UniProtKB">
        <authorList>
            <consortium name="WormBaseParasite"/>
        </authorList>
    </citation>
    <scope>IDENTIFICATION</scope>
</reference>
<dbReference type="EMBL" id="UYWY01019410">
    <property type="protein sequence ID" value="VDM37176.1"/>
    <property type="molecule type" value="Genomic_DNA"/>
</dbReference>
<feature type="region of interest" description="Disordered" evidence="3">
    <location>
        <begin position="450"/>
        <end position="469"/>
    </location>
</feature>
<evidence type="ECO:0000313" key="5">
    <source>
        <dbReference type="Proteomes" id="UP000050794"/>
    </source>
</evidence>
<dbReference type="Pfam" id="PF14580">
    <property type="entry name" value="LRR_9"/>
    <property type="match status" value="1"/>
</dbReference>
<feature type="compositionally biased region" description="Polar residues" evidence="3">
    <location>
        <begin position="348"/>
        <end position="362"/>
    </location>
</feature>
<evidence type="ECO:0000256" key="2">
    <source>
        <dbReference type="ARBA" id="ARBA00022737"/>
    </source>
</evidence>
<dbReference type="PANTHER" id="PTHR46652">
    <property type="entry name" value="LEUCINE-RICH REPEAT AND IQ DOMAIN-CONTAINING PROTEIN 1-RELATED"/>
    <property type="match status" value="1"/>
</dbReference>
<evidence type="ECO:0000256" key="3">
    <source>
        <dbReference type="SAM" id="MobiDB-lite"/>
    </source>
</evidence>
<accession>A0A183UBQ3</accession>
<dbReference type="InterPro" id="IPR001611">
    <property type="entry name" value="Leu-rich_rpt"/>
</dbReference>
<feature type="compositionally biased region" description="Polar residues" evidence="3">
    <location>
        <begin position="37"/>
        <end position="48"/>
    </location>
</feature>
<dbReference type="InterPro" id="IPR050836">
    <property type="entry name" value="SDS22/Internalin_LRR"/>
</dbReference>
<evidence type="ECO:0000313" key="4">
    <source>
        <dbReference type="EMBL" id="VDM37176.1"/>
    </source>
</evidence>
<sequence>MVQDIKECANGYLQKGYCELPNDRKMGMTGLLEVDTNKSASPSRTPVRSNEGETPDVNKGKLDLSRKGYGRLSLRYKEAYCEVKFLDISHNNFKFINGLNLFSRCIEVQAGHNCLERFSSFLPLRNILQTLDVSNNVIINAEHLALLTALVTLNTSHNRIMDLPLLDRLIHLTHLDLSANRLESLPRLVRVSALEVLNLNSNRIASLEDVSRQIPPGIKSLDIGNNSITDLRQAEHLSCFHSLDSLTWSENPCVRSDSRTFTYRPYLYSCCFESLRVVDGFALQEPEIIKGELLCTINKTRRAQTHAELCALLAKECPIDVDLNDLSSLSSFDDRLLKVMKKRREYMSATTDGDESSLSSRRQPLITPSPEIPGPAYSPHSHLQPRKEEVTREDLLKNGSHSREDIHVPHTPPSRSGSPPPSACSVTSSSTFVLSHQESLSESISIAQHFSSSTKSGGRSLDRPDRGGNATTKALSRAWWRSLQVRRVWRVPLLEARLKRYETHQRQVDERLLALGSQFEQLSLILEQQLKWLHEVNDCVLSSTEKVQSLRTEFSDNLRRFLPVPSKLEFARVSATKINLQWQDVMLPQKGYILYVDGQECGTIRAETKKARIEDLDPRKESMWDFSRLI</sequence>